<evidence type="ECO:0000313" key="2">
    <source>
        <dbReference type="EMBL" id="KAK3178737.1"/>
    </source>
</evidence>
<dbReference type="SUPFAM" id="SSF50978">
    <property type="entry name" value="WD40 repeat-like"/>
    <property type="match status" value="1"/>
</dbReference>
<dbReference type="EMBL" id="JASNWA010000003">
    <property type="protein sequence ID" value="KAK3178737.1"/>
    <property type="molecule type" value="Genomic_DNA"/>
</dbReference>
<feature type="compositionally biased region" description="Basic residues" evidence="1">
    <location>
        <begin position="29"/>
        <end position="43"/>
    </location>
</feature>
<reference evidence="2" key="1">
    <citation type="submission" date="2022-11" db="EMBL/GenBank/DDBJ databases">
        <title>Chromosomal genome sequence assembly and mating type (MAT) locus characterization of the leprose asexual lichenized fungus Lepraria neglecta (Nyl.) Erichsen.</title>
        <authorList>
            <person name="Allen J.L."/>
            <person name="Pfeffer B."/>
        </authorList>
    </citation>
    <scope>NUCLEOTIDE SEQUENCE</scope>
    <source>
        <strain evidence="2">Allen 5258</strain>
    </source>
</reference>
<feature type="compositionally biased region" description="Polar residues" evidence="1">
    <location>
        <begin position="110"/>
        <end position="134"/>
    </location>
</feature>
<accession>A0AAE0DQ77</accession>
<feature type="compositionally biased region" description="Low complexity" evidence="1">
    <location>
        <begin position="1"/>
        <end position="20"/>
    </location>
</feature>
<dbReference type="PANTHER" id="PTHR13268:SF0">
    <property type="entry name" value="BCAS3 MICROTUBULE ASSOCIATED CELL MIGRATION FACTOR"/>
    <property type="match status" value="1"/>
</dbReference>
<name>A0AAE0DQ77_9LECA</name>
<comment type="caution">
    <text evidence="2">The sequence shown here is derived from an EMBL/GenBank/DDBJ whole genome shotgun (WGS) entry which is preliminary data.</text>
</comment>
<dbReference type="InterPro" id="IPR036322">
    <property type="entry name" value="WD40_repeat_dom_sf"/>
</dbReference>
<dbReference type="InterPro" id="IPR045142">
    <property type="entry name" value="BCAS3-like"/>
</dbReference>
<feature type="region of interest" description="Disordered" evidence="1">
    <location>
        <begin position="759"/>
        <end position="786"/>
    </location>
</feature>
<feature type="region of interest" description="Disordered" evidence="1">
    <location>
        <begin position="319"/>
        <end position="340"/>
    </location>
</feature>
<dbReference type="Proteomes" id="UP001276659">
    <property type="component" value="Unassembled WGS sequence"/>
</dbReference>
<dbReference type="AlphaFoldDB" id="A0AAE0DQ77"/>
<dbReference type="GO" id="GO:0005737">
    <property type="term" value="C:cytoplasm"/>
    <property type="evidence" value="ECO:0007669"/>
    <property type="project" value="TreeGrafter"/>
</dbReference>
<feature type="compositionally biased region" description="Polar residues" evidence="1">
    <location>
        <begin position="67"/>
        <end position="89"/>
    </location>
</feature>
<gene>
    <name evidence="2" type="ORF">OEA41_000874</name>
</gene>
<dbReference type="PANTHER" id="PTHR13268">
    <property type="entry name" value="BREAST CARCINOMA AMPLIFIED SEQUENCE 3"/>
    <property type="match status" value="1"/>
</dbReference>
<evidence type="ECO:0000313" key="3">
    <source>
        <dbReference type="Proteomes" id="UP001276659"/>
    </source>
</evidence>
<sequence>MPPSSNQPSSDQQPPVDISPFYQEEATRRRSPGRKGPGKKKKKRDDTGGENVEEEKLSRGLPREITSPPSILSQLNASSSPFSAPTDGTSAPLLEAWHPTPPAHNPDYPAQTTTDWATNIPFGQSPPNGHSNGASIAGSPPQHRPPLDDLRGGFAHTSPPTSPRAAYRQPIPRNGEYQSFGEYLGSSPESRRPASMQSQPSYLPPPPHHAQAHYYGAPEIDFGFPKPGLKEIAPGEGFCCVFDTLPSPGQDSLKNTDNILLVGFEHGLNIYQVNEKRLDRIGRLEGLRGSVIGAKMLPAQSINGRQAVQPLVAVIIHGPCDPSSKPSKPGTTQAEPEEFDPSGSMLQALHVADVPQYHQTTVEVYSLRQGVHVATLYSSPKVEADSAGYNARPSQPSPIGDLTIQVNGRFIVVSSGSSGEIFIFESTQGTSMEMPHGFKCIGKTWTRTSSKRARSMSVSSSESGLGGLQDASDVGFHRPKVAILSLSHRWLAVVPPPPSSQTTLHGQIENEHSGHKVPGLTSHTSETEPQVTCDLDPPQNGSILNRMAKDVAQGALKGAQWVAAEGMQVWNNYWSKPSEQHRQTVATSPPNHNFMGSLPAHQNFPPTHAQDNQIDRAKNQPTLVSILDLEKLSQSQNLRPALALQPLASFSLPAGCSLVSFSPDGMHLLTASAKGDDQYVWDLMRMVHGEAGRAGESDASPRAPSVREIAHFSRMTEARIIDVVWTEPRGERLAIITDRGTVHMDDIAPSAFLWPPLRRVQRSATSPSGSGRDYNQNNDAIRPKSTDSAFSSALGIFTGKTQPLLAAVRGRSPSTGGRFPGFGTLAMTAGAGGSKAVAAGINRSVSAAATGTVDTLRHLGENRITLPLSSSSAVAPSCVRWLSGKAQGRIAVTGGGIVRVYSVHQSPSRKAGQGRPSVIGSKPAEFSLPKEPMPPQQVRNIQNPNAPPPIGSSTTPGSFWLPHPPNPPTRQSGSDTHPLSYAEIDTSAPYTPFHADRRVSLYVYDGDAQSNDPHHLHDPNPWVFGEPIAATKISFGSAADEGDSSDADQPVPGQMENVINVQGNVEDGQQVVMTTRRKWNKKGKEQAVTDDDEIFDDFAFVDLAEERV</sequence>
<feature type="region of interest" description="Disordered" evidence="1">
    <location>
        <begin position="905"/>
        <end position="980"/>
    </location>
</feature>
<evidence type="ECO:0000256" key="1">
    <source>
        <dbReference type="SAM" id="MobiDB-lite"/>
    </source>
</evidence>
<feature type="compositionally biased region" description="Polar residues" evidence="1">
    <location>
        <begin position="324"/>
        <end position="334"/>
    </location>
</feature>
<organism evidence="2 3">
    <name type="scientific">Lepraria neglecta</name>
    <dbReference type="NCBI Taxonomy" id="209136"/>
    <lineage>
        <taxon>Eukaryota</taxon>
        <taxon>Fungi</taxon>
        <taxon>Dikarya</taxon>
        <taxon>Ascomycota</taxon>
        <taxon>Pezizomycotina</taxon>
        <taxon>Lecanoromycetes</taxon>
        <taxon>OSLEUM clade</taxon>
        <taxon>Lecanoromycetidae</taxon>
        <taxon>Lecanorales</taxon>
        <taxon>Lecanorineae</taxon>
        <taxon>Stereocaulaceae</taxon>
        <taxon>Lepraria</taxon>
    </lineage>
</organism>
<feature type="compositionally biased region" description="Polar residues" evidence="1">
    <location>
        <begin position="521"/>
        <end position="530"/>
    </location>
</feature>
<dbReference type="GO" id="GO:0042594">
    <property type="term" value="P:response to starvation"/>
    <property type="evidence" value="ECO:0007669"/>
    <property type="project" value="TreeGrafter"/>
</dbReference>
<proteinExistence type="predicted"/>
<keyword evidence="3" id="KW-1185">Reference proteome</keyword>
<feature type="compositionally biased region" description="Polar residues" evidence="1">
    <location>
        <begin position="762"/>
        <end position="779"/>
    </location>
</feature>
<protein>
    <submittedName>
        <fullName evidence="2">Uncharacterized protein</fullName>
    </submittedName>
</protein>
<dbReference type="GO" id="GO:0006914">
    <property type="term" value="P:autophagy"/>
    <property type="evidence" value="ECO:0007669"/>
    <property type="project" value="InterPro"/>
</dbReference>
<feature type="region of interest" description="Disordered" evidence="1">
    <location>
        <begin position="1"/>
        <end position="210"/>
    </location>
</feature>
<feature type="region of interest" description="Disordered" evidence="1">
    <location>
        <begin position="497"/>
        <end position="536"/>
    </location>
</feature>